<dbReference type="GO" id="GO:0005737">
    <property type="term" value="C:cytoplasm"/>
    <property type="evidence" value="ECO:0007669"/>
    <property type="project" value="TreeGrafter"/>
</dbReference>
<evidence type="ECO:0000256" key="1">
    <source>
        <dbReference type="ARBA" id="ARBA00006442"/>
    </source>
</evidence>
<dbReference type="Gene3D" id="3.50.50.100">
    <property type="match status" value="1"/>
</dbReference>
<dbReference type="PANTHER" id="PTHR43735">
    <property type="entry name" value="APOPTOSIS-INDUCING FACTOR 1"/>
    <property type="match status" value="1"/>
</dbReference>
<dbReference type="SUPFAM" id="SSF51905">
    <property type="entry name" value="FAD/NAD(P)-binding domain"/>
    <property type="match status" value="2"/>
</dbReference>
<comment type="similarity">
    <text evidence="1">Belongs to the FAD-dependent oxidoreductase family.</text>
</comment>
<proteinExistence type="inferred from homology"/>
<dbReference type="PRINTS" id="PR00368">
    <property type="entry name" value="FADPNR"/>
</dbReference>
<dbReference type="GO" id="GO:0004174">
    <property type="term" value="F:electron-transferring-flavoprotein dehydrogenase activity"/>
    <property type="evidence" value="ECO:0007669"/>
    <property type="project" value="TreeGrafter"/>
</dbReference>
<evidence type="ECO:0000313" key="7">
    <source>
        <dbReference type="Proteomes" id="UP000567179"/>
    </source>
</evidence>
<name>A0A8H5B9I5_9AGAR</name>
<dbReference type="Pfam" id="PF07992">
    <property type="entry name" value="Pyr_redox_2"/>
    <property type="match status" value="1"/>
</dbReference>
<dbReference type="InterPro" id="IPR036188">
    <property type="entry name" value="FAD/NAD-bd_sf"/>
</dbReference>
<dbReference type="AlphaFoldDB" id="A0A8H5B9I5"/>
<keyword evidence="3" id="KW-0274">FAD</keyword>
<dbReference type="PRINTS" id="PR00411">
    <property type="entry name" value="PNDRDTASEI"/>
</dbReference>
<keyword evidence="4" id="KW-0560">Oxidoreductase</keyword>
<keyword evidence="2" id="KW-0285">Flavoprotein</keyword>
<sequence>MSKNPDDRKSIVIVGGGSGGAALAHTLSKTLSAAYNLILIDPRSNHILVPSTIRLPVANPNNLEDSVLIPFESIFVKNNGTFHQGTVTSVHSSDQGGGSVELDNGKIIRYDVLVLATGSNWYDTFAFPAGDNALRGKWASTRATVKSAKHIVLAGGGAVGIELAGEIRSEYPDKAITIVHSDNRLLNDAYPDKFRKAVEDGVKARKIDILLNDHIDSTGLQGGRVTTRSGNSIVADLLLKVHGTKPNTALINHSFGAEALSPSGFVKVRPTLQLQSHADIFAVGDIVDFPEQKQLMKAQAHAAVVAANIASYISGGSLKIYKGTTNLIVLPIGKEGGLSYLGVLWGITFGNWVTYRLKSQSLLVPTLRKALGLT</sequence>
<dbReference type="GO" id="GO:0050660">
    <property type="term" value="F:flavin adenine dinucleotide binding"/>
    <property type="evidence" value="ECO:0007669"/>
    <property type="project" value="TreeGrafter"/>
</dbReference>
<dbReference type="EMBL" id="JAACJJ010000029">
    <property type="protein sequence ID" value="KAF5319265.1"/>
    <property type="molecule type" value="Genomic_DNA"/>
</dbReference>
<organism evidence="6 7">
    <name type="scientific">Psilocybe cf. subviscida</name>
    <dbReference type="NCBI Taxonomy" id="2480587"/>
    <lineage>
        <taxon>Eukaryota</taxon>
        <taxon>Fungi</taxon>
        <taxon>Dikarya</taxon>
        <taxon>Basidiomycota</taxon>
        <taxon>Agaricomycotina</taxon>
        <taxon>Agaricomycetes</taxon>
        <taxon>Agaricomycetidae</taxon>
        <taxon>Agaricales</taxon>
        <taxon>Agaricineae</taxon>
        <taxon>Strophariaceae</taxon>
        <taxon>Psilocybe</taxon>
    </lineage>
</organism>
<feature type="domain" description="FAD/NAD(P)-binding" evidence="5">
    <location>
        <begin position="10"/>
        <end position="299"/>
    </location>
</feature>
<evidence type="ECO:0000256" key="4">
    <source>
        <dbReference type="ARBA" id="ARBA00023002"/>
    </source>
</evidence>
<reference evidence="6 7" key="1">
    <citation type="journal article" date="2020" name="ISME J.">
        <title>Uncovering the hidden diversity of litter-decomposition mechanisms in mushroom-forming fungi.</title>
        <authorList>
            <person name="Floudas D."/>
            <person name="Bentzer J."/>
            <person name="Ahren D."/>
            <person name="Johansson T."/>
            <person name="Persson P."/>
            <person name="Tunlid A."/>
        </authorList>
    </citation>
    <scope>NUCLEOTIDE SEQUENCE [LARGE SCALE GENOMIC DNA]</scope>
    <source>
        <strain evidence="6 7">CBS 101986</strain>
    </source>
</reference>
<dbReference type="OrthoDB" id="202203at2759"/>
<dbReference type="Proteomes" id="UP000567179">
    <property type="component" value="Unassembled WGS sequence"/>
</dbReference>
<evidence type="ECO:0000259" key="5">
    <source>
        <dbReference type="Pfam" id="PF07992"/>
    </source>
</evidence>
<protein>
    <recommendedName>
        <fullName evidence="5">FAD/NAD(P)-binding domain-containing protein</fullName>
    </recommendedName>
</protein>
<gene>
    <name evidence="6" type="ORF">D9619_008307</name>
</gene>
<evidence type="ECO:0000313" key="6">
    <source>
        <dbReference type="EMBL" id="KAF5319265.1"/>
    </source>
</evidence>
<dbReference type="PANTHER" id="PTHR43735:SF3">
    <property type="entry name" value="FERROPTOSIS SUPPRESSOR PROTEIN 1"/>
    <property type="match status" value="1"/>
</dbReference>
<evidence type="ECO:0000256" key="2">
    <source>
        <dbReference type="ARBA" id="ARBA00022630"/>
    </source>
</evidence>
<dbReference type="InterPro" id="IPR023753">
    <property type="entry name" value="FAD/NAD-binding_dom"/>
</dbReference>
<comment type="caution">
    <text evidence="6">The sequence shown here is derived from an EMBL/GenBank/DDBJ whole genome shotgun (WGS) entry which is preliminary data.</text>
</comment>
<accession>A0A8H5B9I5</accession>
<evidence type="ECO:0000256" key="3">
    <source>
        <dbReference type="ARBA" id="ARBA00022827"/>
    </source>
</evidence>
<keyword evidence="7" id="KW-1185">Reference proteome</keyword>